<dbReference type="AlphaFoldDB" id="A0A6J4UP04"/>
<sequence>MSPRQAQLLLDAFQTPVQAASHIRSFTVGRSFEEYPTDVYLHSAVERQLEIVGEALDKACVSEAASPEGIRHLGEWIGLRNRIAHAYDRLNHQIVWDTIVGDIPELFHDIARLLGDAPPLPGRHPVGK</sequence>
<evidence type="ECO:0000313" key="7">
    <source>
        <dbReference type="EMBL" id="CAA9556470.1"/>
    </source>
</evidence>
<proteinExistence type="inferred from homology"/>
<evidence type="ECO:0000256" key="2">
    <source>
        <dbReference type="ARBA" id="ARBA00022649"/>
    </source>
</evidence>
<dbReference type="GO" id="GO:0004540">
    <property type="term" value="F:RNA nuclease activity"/>
    <property type="evidence" value="ECO:0007669"/>
    <property type="project" value="InterPro"/>
</dbReference>
<dbReference type="PANTHER" id="PTHR34139">
    <property type="entry name" value="UPF0331 PROTEIN MJ0127"/>
    <property type="match status" value="1"/>
</dbReference>
<dbReference type="GO" id="GO:0016787">
    <property type="term" value="F:hydrolase activity"/>
    <property type="evidence" value="ECO:0007669"/>
    <property type="project" value="UniProtKB-KW"/>
</dbReference>
<dbReference type="GO" id="GO:0110001">
    <property type="term" value="C:toxin-antitoxin complex"/>
    <property type="evidence" value="ECO:0007669"/>
    <property type="project" value="InterPro"/>
</dbReference>
<keyword evidence="5" id="KW-0378">Hydrolase</keyword>
<protein>
    <recommendedName>
        <fullName evidence="8">DUF86 domain-containing protein</fullName>
    </recommendedName>
</protein>
<evidence type="ECO:0000256" key="4">
    <source>
        <dbReference type="ARBA" id="ARBA00022741"/>
    </source>
</evidence>
<reference evidence="7" key="1">
    <citation type="submission" date="2020-02" db="EMBL/GenBank/DDBJ databases">
        <authorList>
            <person name="Meier V. D."/>
        </authorList>
    </citation>
    <scope>NUCLEOTIDE SEQUENCE</scope>
    <source>
        <strain evidence="7">AVDCRST_MAG87</strain>
    </source>
</reference>
<keyword evidence="2" id="KW-1277">Toxin-antitoxin system</keyword>
<evidence type="ECO:0000256" key="1">
    <source>
        <dbReference type="ARBA" id="ARBA00022553"/>
    </source>
</evidence>
<dbReference type="EMBL" id="CADCWJ010000280">
    <property type="protein sequence ID" value="CAA9556470.1"/>
    <property type="molecule type" value="Genomic_DNA"/>
</dbReference>
<evidence type="ECO:0008006" key="8">
    <source>
        <dbReference type="Google" id="ProtNLM"/>
    </source>
</evidence>
<name>A0A6J4UP04_9BACT</name>
<dbReference type="Pfam" id="PF01934">
    <property type="entry name" value="HepT-like"/>
    <property type="match status" value="1"/>
</dbReference>
<accession>A0A6J4UP04</accession>
<dbReference type="InterPro" id="IPR008201">
    <property type="entry name" value="HepT-like"/>
</dbReference>
<dbReference type="InterPro" id="IPR051813">
    <property type="entry name" value="HepT_RNase_toxin"/>
</dbReference>
<gene>
    <name evidence="7" type="ORF">AVDCRST_MAG87-1237</name>
</gene>
<dbReference type="InterPro" id="IPR037038">
    <property type="entry name" value="HepT-like_sf"/>
</dbReference>
<dbReference type="PANTHER" id="PTHR34139:SF1">
    <property type="entry name" value="RNASE MJ1380-RELATED"/>
    <property type="match status" value="1"/>
</dbReference>
<organism evidence="7">
    <name type="scientific">uncultured Thermomicrobiales bacterium</name>
    <dbReference type="NCBI Taxonomy" id="1645740"/>
    <lineage>
        <taxon>Bacteria</taxon>
        <taxon>Pseudomonadati</taxon>
        <taxon>Thermomicrobiota</taxon>
        <taxon>Thermomicrobia</taxon>
        <taxon>Thermomicrobiales</taxon>
        <taxon>environmental samples</taxon>
    </lineage>
</organism>
<comment type="similarity">
    <text evidence="6">Belongs to the HepT RNase toxin family.</text>
</comment>
<evidence type="ECO:0000256" key="5">
    <source>
        <dbReference type="ARBA" id="ARBA00022801"/>
    </source>
</evidence>
<dbReference type="Gene3D" id="1.20.120.580">
    <property type="entry name" value="bsu32300-like"/>
    <property type="match status" value="1"/>
</dbReference>
<keyword evidence="3" id="KW-0540">Nuclease</keyword>
<keyword evidence="1" id="KW-0597">Phosphoprotein</keyword>
<dbReference type="GO" id="GO:0000166">
    <property type="term" value="F:nucleotide binding"/>
    <property type="evidence" value="ECO:0007669"/>
    <property type="project" value="UniProtKB-KW"/>
</dbReference>
<evidence type="ECO:0000256" key="3">
    <source>
        <dbReference type="ARBA" id="ARBA00022722"/>
    </source>
</evidence>
<evidence type="ECO:0000256" key="6">
    <source>
        <dbReference type="ARBA" id="ARBA00024207"/>
    </source>
</evidence>
<keyword evidence="4" id="KW-0547">Nucleotide-binding</keyword>